<dbReference type="AlphaFoldDB" id="A0A2P2L9K0"/>
<sequence length="31" mass="3881">MHNGDWTRLRQREQCFDLRRRGRHPNTSKKT</sequence>
<reference evidence="1" key="1">
    <citation type="submission" date="2018-02" db="EMBL/GenBank/DDBJ databases">
        <title>Rhizophora mucronata_Transcriptome.</title>
        <authorList>
            <person name="Meera S.P."/>
            <person name="Sreeshan A."/>
            <person name="Augustine A."/>
        </authorList>
    </citation>
    <scope>NUCLEOTIDE SEQUENCE</scope>
    <source>
        <tissue evidence="1">Leaf</tissue>
    </source>
</reference>
<evidence type="ECO:0000313" key="1">
    <source>
        <dbReference type="EMBL" id="MBX14639.1"/>
    </source>
</evidence>
<accession>A0A2P2L9K0</accession>
<organism evidence="1">
    <name type="scientific">Rhizophora mucronata</name>
    <name type="common">Asiatic mangrove</name>
    <dbReference type="NCBI Taxonomy" id="61149"/>
    <lineage>
        <taxon>Eukaryota</taxon>
        <taxon>Viridiplantae</taxon>
        <taxon>Streptophyta</taxon>
        <taxon>Embryophyta</taxon>
        <taxon>Tracheophyta</taxon>
        <taxon>Spermatophyta</taxon>
        <taxon>Magnoliopsida</taxon>
        <taxon>eudicotyledons</taxon>
        <taxon>Gunneridae</taxon>
        <taxon>Pentapetalae</taxon>
        <taxon>rosids</taxon>
        <taxon>fabids</taxon>
        <taxon>Malpighiales</taxon>
        <taxon>Rhizophoraceae</taxon>
        <taxon>Rhizophora</taxon>
    </lineage>
</organism>
<name>A0A2P2L9K0_RHIMU</name>
<proteinExistence type="predicted"/>
<dbReference type="EMBL" id="GGEC01034155">
    <property type="protein sequence ID" value="MBX14639.1"/>
    <property type="molecule type" value="Transcribed_RNA"/>
</dbReference>
<protein>
    <submittedName>
        <fullName evidence="1">Uncharacterized protein</fullName>
    </submittedName>
</protein>